<dbReference type="NCBIfam" id="NF009150">
    <property type="entry name" value="PRK12497.1-3"/>
    <property type="match status" value="1"/>
</dbReference>
<evidence type="ECO:0000256" key="2">
    <source>
        <dbReference type="HAMAP-Rule" id="MF_00048"/>
    </source>
</evidence>
<reference evidence="3 4" key="1">
    <citation type="submission" date="2015-07" db="EMBL/GenBank/DDBJ databases">
        <title>Genome sequence of Levilinea saccharolytica DSM 16555.</title>
        <authorList>
            <person name="Hemp J."/>
            <person name="Ward L.M."/>
            <person name="Pace L.A."/>
            <person name="Fischer W.W."/>
        </authorList>
    </citation>
    <scope>NUCLEOTIDE SEQUENCE [LARGE SCALE GENOMIC DNA]</scope>
    <source>
        <strain evidence="3 4">KIBI-1</strain>
    </source>
</reference>
<dbReference type="GO" id="GO:0003676">
    <property type="term" value="F:nucleic acid binding"/>
    <property type="evidence" value="ECO:0007669"/>
    <property type="project" value="InterPro"/>
</dbReference>
<gene>
    <name evidence="3" type="ORF">ADN01_12655</name>
</gene>
<accession>A0A0N8GP74</accession>
<dbReference type="Gene3D" id="3.40.1350.10">
    <property type="match status" value="1"/>
</dbReference>
<dbReference type="HAMAP" id="MF_00048">
    <property type="entry name" value="UPF0102"/>
    <property type="match status" value="1"/>
</dbReference>
<protein>
    <recommendedName>
        <fullName evidence="2">UPF0102 protein ADN01_12655</fullName>
    </recommendedName>
</protein>
<dbReference type="Pfam" id="PF02021">
    <property type="entry name" value="UPF0102"/>
    <property type="match status" value="1"/>
</dbReference>
<dbReference type="SUPFAM" id="SSF52980">
    <property type="entry name" value="Restriction endonuclease-like"/>
    <property type="match status" value="1"/>
</dbReference>
<keyword evidence="4" id="KW-1185">Reference proteome</keyword>
<comment type="similarity">
    <text evidence="1 2">Belongs to the UPF0102 family.</text>
</comment>
<dbReference type="PANTHER" id="PTHR34039">
    <property type="entry name" value="UPF0102 PROTEIN YRAN"/>
    <property type="match status" value="1"/>
</dbReference>
<name>A0A0N8GP74_9CHLR</name>
<dbReference type="CDD" id="cd20736">
    <property type="entry name" value="PoNe_Nuclease"/>
    <property type="match status" value="1"/>
</dbReference>
<proteinExistence type="inferred from homology"/>
<dbReference type="STRING" id="229921.ADN01_12655"/>
<dbReference type="Proteomes" id="UP000050501">
    <property type="component" value="Unassembled WGS sequence"/>
</dbReference>
<comment type="caution">
    <text evidence="3">The sequence shown here is derived from an EMBL/GenBank/DDBJ whole genome shotgun (WGS) entry which is preliminary data.</text>
</comment>
<dbReference type="InterPro" id="IPR011856">
    <property type="entry name" value="tRNA_endonuc-like_dom_sf"/>
</dbReference>
<dbReference type="NCBIfam" id="TIGR00252">
    <property type="entry name" value="YraN family protein"/>
    <property type="match status" value="1"/>
</dbReference>
<dbReference type="RefSeq" id="WP_075071183.1">
    <property type="nucleotide sequence ID" value="NZ_DF967974.1"/>
</dbReference>
<dbReference type="InterPro" id="IPR003509">
    <property type="entry name" value="UPF0102_YraN-like"/>
</dbReference>
<organism evidence="3 4">
    <name type="scientific">Levilinea saccharolytica</name>
    <dbReference type="NCBI Taxonomy" id="229921"/>
    <lineage>
        <taxon>Bacteria</taxon>
        <taxon>Bacillati</taxon>
        <taxon>Chloroflexota</taxon>
        <taxon>Anaerolineae</taxon>
        <taxon>Anaerolineales</taxon>
        <taxon>Anaerolineaceae</taxon>
        <taxon>Levilinea</taxon>
    </lineage>
</organism>
<evidence type="ECO:0000313" key="4">
    <source>
        <dbReference type="Proteomes" id="UP000050501"/>
    </source>
</evidence>
<evidence type="ECO:0000256" key="1">
    <source>
        <dbReference type="ARBA" id="ARBA00006738"/>
    </source>
</evidence>
<dbReference type="OrthoDB" id="9802516at2"/>
<dbReference type="NCBIfam" id="NF009154">
    <property type="entry name" value="PRK12497.3-3"/>
    <property type="match status" value="1"/>
</dbReference>
<dbReference type="InterPro" id="IPR011335">
    <property type="entry name" value="Restrct_endonuc-II-like"/>
</dbReference>
<dbReference type="EMBL" id="LGCM01000043">
    <property type="protein sequence ID" value="KPL80106.1"/>
    <property type="molecule type" value="Genomic_DNA"/>
</dbReference>
<dbReference type="PANTHER" id="PTHR34039:SF1">
    <property type="entry name" value="UPF0102 PROTEIN YRAN"/>
    <property type="match status" value="1"/>
</dbReference>
<dbReference type="AlphaFoldDB" id="A0A0N8GP74"/>
<sequence>MRARKDSRQQVGRWGEEVALRTLEQKGLQLVGRNVRTPYGEIDLILQDVDEMVFVEVKARTTGSFGLPETAVDGRKQGRIVRSALYWLQNHPEWTGGWRVDVVAVCGRPELAAAAEVAWFPNAVQAGMDEDMG</sequence>
<evidence type="ECO:0000313" key="3">
    <source>
        <dbReference type="EMBL" id="KPL80106.1"/>
    </source>
</evidence>